<feature type="transmembrane region" description="Helical" evidence="2">
    <location>
        <begin position="277"/>
        <end position="298"/>
    </location>
</feature>
<keyword evidence="4" id="KW-1185">Reference proteome</keyword>
<keyword evidence="2" id="KW-1133">Transmembrane helix</keyword>
<feature type="compositionally biased region" description="Polar residues" evidence="1">
    <location>
        <begin position="425"/>
        <end position="436"/>
    </location>
</feature>
<dbReference type="EMBL" id="CAJNDS010002177">
    <property type="protein sequence ID" value="CAE7360638.1"/>
    <property type="molecule type" value="Genomic_DNA"/>
</dbReference>
<accession>A0A812PRU5</accession>
<evidence type="ECO:0000256" key="2">
    <source>
        <dbReference type="SAM" id="Phobius"/>
    </source>
</evidence>
<evidence type="ECO:0000313" key="4">
    <source>
        <dbReference type="Proteomes" id="UP000604046"/>
    </source>
</evidence>
<keyword evidence="2" id="KW-0472">Membrane</keyword>
<reference evidence="3" key="1">
    <citation type="submission" date="2021-02" db="EMBL/GenBank/DDBJ databases">
        <authorList>
            <person name="Dougan E. K."/>
            <person name="Rhodes N."/>
            <person name="Thang M."/>
            <person name="Chan C."/>
        </authorList>
    </citation>
    <scope>NUCLEOTIDE SEQUENCE</scope>
</reference>
<sequence length="455" mass="49418">MANETGDRTEGETGACPPGFFRASYVVFSCLGGQGRAHFYHMPGQTMMIQVPQGVEDLTVHVELNESSAGVNVDLELYDAGPDKFLVSHRDGIVNDEQTEGQFGNLALLYSGTAAGEWLEVRGRFPSDMLLLMRCQSGPPGFSETVLKYSYGDISPCPEVPPGCEAFNDTEATRDVAAWRAWALGRFGLEENSSDAAWEELVAPTADETGTLPWSRFQSFWNHWPEETPWKPAAHLIDADGDARMSRAEFQAAYGIPGPEAPVRPPGTRMAHELESWSFWLIVVAGVATGIALLVILFRLHLCTRTGPSYSPLPGCESEEEASEGSATASSEAVERSMDAPGEEGVSLQQPLRANSASSAPEATVSVRSRSKQHEHQWISELELLPLPAAFAPQVQWSFEQRPAGEAGQPRSSQPRSLRQVLDQGFQTGNAGSQTPLYPPGSFGAMLSHTAEYSR</sequence>
<dbReference type="AlphaFoldDB" id="A0A812PRU5"/>
<name>A0A812PRU5_9DINO</name>
<feature type="region of interest" description="Disordered" evidence="1">
    <location>
        <begin position="402"/>
        <end position="455"/>
    </location>
</feature>
<proteinExistence type="predicted"/>
<evidence type="ECO:0000256" key="1">
    <source>
        <dbReference type="SAM" id="MobiDB-lite"/>
    </source>
</evidence>
<dbReference type="Proteomes" id="UP000604046">
    <property type="component" value="Unassembled WGS sequence"/>
</dbReference>
<dbReference type="OrthoDB" id="420612at2759"/>
<protein>
    <submittedName>
        <fullName evidence="3">SAMS2 protein</fullName>
    </submittedName>
</protein>
<organism evidence="3 4">
    <name type="scientific">Symbiodinium natans</name>
    <dbReference type="NCBI Taxonomy" id="878477"/>
    <lineage>
        <taxon>Eukaryota</taxon>
        <taxon>Sar</taxon>
        <taxon>Alveolata</taxon>
        <taxon>Dinophyceae</taxon>
        <taxon>Suessiales</taxon>
        <taxon>Symbiodiniaceae</taxon>
        <taxon>Symbiodinium</taxon>
    </lineage>
</organism>
<gene>
    <name evidence="3" type="primary">SAMS2</name>
    <name evidence="3" type="ORF">SNAT2548_LOCUS19374</name>
</gene>
<comment type="caution">
    <text evidence="3">The sequence shown here is derived from an EMBL/GenBank/DDBJ whole genome shotgun (WGS) entry which is preliminary data.</text>
</comment>
<evidence type="ECO:0000313" key="3">
    <source>
        <dbReference type="EMBL" id="CAE7360638.1"/>
    </source>
</evidence>
<feature type="compositionally biased region" description="Polar residues" evidence="1">
    <location>
        <begin position="347"/>
        <end position="361"/>
    </location>
</feature>
<feature type="region of interest" description="Disordered" evidence="1">
    <location>
        <begin position="310"/>
        <end position="371"/>
    </location>
</feature>
<keyword evidence="2" id="KW-0812">Transmembrane</keyword>